<feature type="compositionally biased region" description="Acidic residues" evidence="5">
    <location>
        <begin position="22"/>
        <end position="32"/>
    </location>
</feature>
<dbReference type="Pfam" id="PF09368">
    <property type="entry name" value="Sas10"/>
    <property type="match status" value="1"/>
</dbReference>
<keyword evidence="8" id="KW-1185">Reference proteome</keyword>
<gene>
    <name evidence="7" type="ORF">LSTR_LSTR007417</name>
</gene>
<keyword evidence="4" id="KW-0539">Nucleus</keyword>
<dbReference type="Proteomes" id="UP000291343">
    <property type="component" value="Unassembled WGS sequence"/>
</dbReference>
<feature type="compositionally biased region" description="Basic and acidic residues" evidence="5">
    <location>
        <begin position="75"/>
        <end position="87"/>
    </location>
</feature>
<evidence type="ECO:0000256" key="5">
    <source>
        <dbReference type="SAM" id="MobiDB-lite"/>
    </source>
</evidence>
<proteinExistence type="inferred from homology"/>
<feature type="region of interest" description="Disordered" evidence="5">
    <location>
        <begin position="1"/>
        <end position="107"/>
    </location>
</feature>
<dbReference type="STRING" id="195883.A0A482XPQ8"/>
<dbReference type="PANTHER" id="PTHR13237:SF8">
    <property type="entry name" value="SOMETHING ABOUT SILENCING PROTEIN 10"/>
    <property type="match status" value="1"/>
</dbReference>
<sequence length="497" mass="57182">MKKHRMKKNPDHDLDKNTNDYEPTDSDDDYDDNEKLLLDRAKKGKSFAGESDDDDDDDSDNEEGVLDVYSSSDEEEKHAKQNKKGIDDSDIEGMEDDDDLPDVKAWGKRKKNYYHNDYSVDDSVGFSKEAEEEQALMEEKEARTLQMRLASQMEDVDLLGAISKSDKSKSKEDASSEESDEEAFNIEDEMIKQDLSKLTKREKLALLQKQSPEFLGLVGDFKERLKFVIDILMPVSKLINCGHISRDTPASRFVSMKNAVSLNYCINLIFYLLLKRKGIDIKGHPVTERILAFRKTLEQLDHLENEEILDQLKQIVEVHQSVDDLNSCTCKFGSKEPVKQKKMLKLLSKTANIETSNKRTLPQDNEVNNKKKVRFEGDEEESPFAKNLKAKKKKKEEYQEEEEEEEGGEELGEEPSFGEGDLEDGKRAITYEMAKNKGLTPRRKKELRNPRVKNRNKYRKALIRRKGQVRNVVTESSKYRGEVFGIKASVIKSKKLK</sequence>
<dbReference type="InterPro" id="IPR018972">
    <property type="entry name" value="Sas10_C_dom"/>
</dbReference>
<evidence type="ECO:0000256" key="1">
    <source>
        <dbReference type="ARBA" id="ARBA00004123"/>
    </source>
</evidence>
<dbReference type="PANTHER" id="PTHR13237">
    <property type="entry name" value="SOMETHING ABOUT SILENCING PROTEIN 10-RELATED"/>
    <property type="match status" value="1"/>
</dbReference>
<feature type="region of interest" description="Disordered" evidence="5">
    <location>
        <begin position="161"/>
        <end position="183"/>
    </location>
</feature>
<feature type="compositionally biased region" description="Acidic residues" evidence="5">
    <location>
        <begin position="398"/>
        <end position="413"/>
    </location>
</feature>
<feature type="domain" description="Sas10 C-terminal" evidence="6">
    <location>
        <begin position="423"/>
        <end position="496"/>
    </location>
</feature>
<dbReference type="EMBL" id="QKKF02004189">
    <property type="protein sequence ID" value="RZF47490.1"/>
    <property type="molecule type" value="Genomic_DNA"/>
</dbReference>
<dbReference type="Pfam" id="PF04000">
    <property type="entry name" value="Sas10_Utp3"/>
    <property type="match status" value="1"/>
</dbReference>
<comment type="subcellular location">
    <subcellularLocation>
        <location evidence="1">Nucleus</location>
    </subcellularLocation>
</comment>
<protein>
    <recommendedName>
        <fullName evidence="6">Sas10 C-terminal domain-containing protein</fullName>
    </recommendedName>
</protein>
<feature type="compositionally biased region" description="Basic and acidic residues" evidence="5">
    <location>
        <begin position="164"/>
        <end position="174"/>
    </location>
</feature>
<dbReference type="AlphaFoldDB" id="A0A482XPQ8"/>
<evidence type="ECO:0000256" key="3">
    <source>
        <dbReference type="ARBA" id="ARBA00022553"/>
    </source>
</evidence>
<evidence type="ECO:0000256" key="4">
    <source>
        <dbReference type="ARBA" id="ARBA00023242"/>
    </source>
</evidence>
<dbReference type="OrthoDB" id="1924577at2759"/>
<dbReference type="InterPro" id="IPR007146">
    <property type="entry name" value="Sas10/Utp3/C1D"/>
</dbReference>
<evidence type="ECO:0000256" key="2">
    <source>
        <dbReference type="ARBA" id="ARBA00010979"/>
    </source>
</evidence>
<feature type="compositionally biased region" description="Polar residues" evidence="5">
    <location>
        <begin position="355"/>
        <end position="366"/>
    </location>
</feature>
<organism evidence="7 8">
    <name type="scientific">Laodelphax striatellus</name>
    <name type="common">Small brown planthopper</name>
    <name type="synonym">Delphax striatella</name>
    <dbReference type="NCBI Taxonomy" id="195883"/>
    <lineage>
        <taxon>Eukaryota</taxon>
        <taxon>Metazoa</taxon>
        <taxon>Ecdysozoa</taxon>
        <taxon>Arthropoda</taxon>
        <taxon>Hexapoda</taxon>
        <taxon>Insecta</taxon>
        <taxon>Pterygota</taxon>
        <taxon>Neoptera</taxon>
        <taxon>Paraneoptera</taxon>
        <taxon>Hemiptera</taxon>
        <taxon>Auchenorrhyncha</taxon>
        <taxon>Fulgoroidea</taxon>
        <taxon>Delphacidae</taxon>
        <taxon>Criomorphinae</taxon>
        <taxon>Laodelphax</taxon>
    </lineage>
</organism>
<evidence type="ECO:0000313" key="7">
    <source>
        <dbReference type="EMBL" id="RZF47490.1"/>
    </source>
</evidence>
<dbReference type="SMR" id="A0A482XPQ8"/>
<name>A0A482XPQ8_LAOST</name>
<feature type="region of interest" description="Disordered" evidence="5">
    <location>
        <begin position="355"/>
        <end position="426"/>
    </location>
</feature>
<accession>A0A482XPQ8</accession>
<feature type="compositionally biased region" description="Acidic residues" evidence="5">
    <location>
        <begin position="88"/>
        <end position="100"/>
    </location>
</feature>
<feature type="compositionally biased region" description="Basic and acidic residues" evidence="5">
    <location>
        <begin position="8"/>
        <end position="19"/>
    </location>
</feature>
<feature type="compositionally biased region" description="Acidic residues" evidence="5">
    <location>
        <begin position="50"/>
        <end position="65"/>
    </location>
</feature>
<comment type="similarity">
    <text evidence="2">Belongs to the SAS10 family.</text>
</comment>
<dbReference type="InParanoid" id="A0A482XPQ8"/>
<reference evidence="7 8" key="1">
    <citation type="journal article" date="2017" name="Gigascience">
        <title>Genome sequence of the small brown planthopper, Laodelphax striatellus.</title>
        <authorList>
            <person name="Zhu J."/>
            <person name="Jiang F."/>
            <person name="Wang X."/>
            <person name="Yang P."/>
            <person name="Bao Y."/>
            <person name="Zhao W."/>
            <person name="Wang W."/>
            <person name="Lu H."/>
            <person name="Wang Q."/>
            <person name="Cui N."/>
            <person name="Li J."/>
            <person name="Chen X."/>
            <person name="Luo L."/>
            <person name="Yu J."/>
            <person name="Kang L."/>
            <person name="Cui F."/>
        </authorList>
    </citation>
    <scope>NUCLEOTIDE SEQUENCE [LARGE SCALE GENOMIC DNA]</scope>
    <source>
        <strain evidence="7">Lst14</strain>
    </source>
</reference>
<comment type="caution">
    <text evidence="7">The sequence shown here is derived from an EMBL/GenBank/DDBJ whole genome shotgun (WGS) entry which is preliminary data.</text>
</comment>
<dbReference type="GO" id="GO:0032040">
    <property type="term" value="C:small-subunit processome"/>
    <property type="evidence" value="ECO:0007669"/>
    <property type="project" value="TreeGrafter"/>
</dbReference>
<evidence type="ECO:0000259" key="6">
    <source>
        <dbReference type="Pfam" id="PF09368"/>
    </source>
</evidence>
<keyword evidence="3" id="KW-0597">Phosphoprotein</keyword>
<evidence type="ECO:0000313" key="8">
    <source>
        <dbReference type="Proteomes" id="UP000291343"/>
    </source>
</evidence>
<dbReference type="FunCoup" id="A0A482XPQ8">
    <property type="interactions" value="1537"/>
</dbReference>
<dbReference type="GO" id="GO:0000462">
    <property type="term" value="P:maturation of SSU-rRNA from tricistronic rRNA transcript (SSU-rRNA, 5.8S rRNA, LSU-rRNA)"/>
    <property type="evidence" value="ECO:0007669"/>
    <property type="project" value="TreeGrafter"/>
</dbReference>